<dbReference type="Gene3D" id="1.10.260.40">
    <property type="entry name" value="lambda repressor-like DNA-binding domains"/>
    <property type="match status" value="1"/>
</dbReference>
<dbReference type="InterPro" id="IPR010982">
    <property type="entry name" value="Lambda_DNA-bd_dom_sf"/>
</dbReference>
<dbReference type="GO" id="GO:0003677">
    <property type="term" value="F:DNA binding"/>
    <property type="evidence" value="ECO:0007669"/>
    <property type="project" value="InterPro"/>
</dbReference>
<evidence type="ECO:0000313" key="3">
    <source>
        <dbReference type="Proteomes" id="UP000599074"/>
    </source>
</evidence>
<dbReference type="InterPro" id="IPR001387">
    <property type="entry name" value="Cro/C1-type_HTH"/>
</dbReference>
<organism evidence="2 3">
    <name type="scientific">Planosporangium mesophilum</name>
    <dbReference type="NCBI Taxonomy" id="689768"/>
    <lineage>
        <taxon>Bacteria</taxon>
        <taxon>Bacillati</taxon>
        <taxon>Actinomycetota</taxon>
        <taxon>Actinomycetes</taxon>
        <taxon>Micromonosporales</taxon>
        <taxon>Micromonosporaceae</taxon>
        <taxon>Planosporangium</taxon>
    </lineage>
</organism>
<sequence>MIRPQDRLTQPGGLADRLRNLRTAAGMAGKDLAEMLGWAPSKVSRLENGRQMPSTEDIAVWAQATRAGDEDAEDLRLLLNDAQTVHRDWRRRMSRGQVAVQKDYNDLVANSTRIRYFETTWIPGFLQIPDYARRAFAEMVDLHDLAVGDVEAAVTTRLERQQALYDTTKQFELMITEPVLGWMPIPPAVMRAQLDRLQTAIDLPNVRFGIVPLRRPLSRIPQNSFQLYDNYGVVETFVGETECGPEDVEKYHRVMDQLWEEAVTGSEARRLIVAASDALPR</sequence>
<gene>
    <name evidence="2" type="ORF">Pme01_34020</name>
</gene>
<dbReference type="InterPro" id="IPR043917">
    <property type="entry name" value="DUF5753"/>
</dbReference>
<dbReference type="Proteomes" id="UP000599074">
    <property type="component" value="Unassembled WGS sequence"/>
</dbReference>
<comment type="caution">
    <text evidence="2">The sequence shown here is derived from an EMBL/GenBank/DDBJ whole genome shotgun (WGS) entry which is preliminary data.</text>
</comment>
<dbReference type="EMBL" id="BOON01000031">
    <property type="protein sequence ID" value="GII23805.1"/>
    <property type="molecule type" value="Genomic_DNA"/>
</dbReference>
<dbReference type="Pfam" id="PF19054">
    <property type="entry name" value="DUF5753"/>
    <property type="match status" value="1"/>
</dbReference>
<dbReference type="AlphaFoldDB" id="A0A8J3TM16"/>
<dbReference type="CDD" id="cd00093">
    <property type="entry name" value="HTH_XRE"/>
    <property type="match status" value="1"/>
</dbReference>
<dbReference type="SMART" id="SM00530">
    <property type="entry name" value="HTH_XRE"/>
    <property type="match status" value="1"/>
</dbReference>
<proteinExistence type="predicted"/>
<accession>A0A8J3TM16</accession>
<feature type="domain" description="HTH cro/C1-type" evidence="1">
    <location>
        <begin position="18"/>
        <end position="58"/>
    </location>
</feature>
<dbReference type="SUPFAM" id="SSF47413">
    <property type="entry name" value="lambda repressor-like DNA-binding domains"/>
    <property type="match status" value="1"/>
</dbReference>
<evidence type="ECO:0000313" key="2">
    <source>
        <dbReference type="EMBL" id="GII23805.1"/>
    </source>
</evidence>
<evidence type="ECO:0000259" key="1">
    <source>
        <dbReference type="PROSITE" id="PS50943"/>
    </source>
</evidence>
<dbReference type="RefSeq" id="WP_275408536.1">
    <property type="nucleotide sequence ID" value="NZ_BOON01000031.1"/>
</dbReference>
<dbReference type="Pfam" id="PF13560">
    <property type="entry name" value="HTH_31"/>
    <property type="match status" value="1"/>
</dbReference>
<protein>
    <submittedName>
        <fullName evidence="2">Transcriptional regulator</fullName>
    </submittedName>
</protein>
<name>A0A8J3TM16_9ACTN</name>
<keyword evidence="3" id="KW-1185">Reference proteome</keyword>
<dbReference type="PROSITE" id="PS50943">
    <property type="entry name" value="HTH_CROC1"/>
    <property type="match status" value="1"/>
</dbReference>
<reference evidence="2" key="1">
    <citation type="submission" date="2021-01" db="EMBL/GenBank/DDBJ databases">
        <title>Whole genome shotgun sequence of Planosporangium mesophilum NBRC 109066.</title>
        <authorList>
            <person name="Komaki H."/>
            <person name="Tamura T."/>
        </authorList>
    </citation>
    <scope>NUCLEOTIDE SEQUENCE</scope>
    <source>
        <strain evidence="2">NBRC 109066</strain>
    </source>
</reference>